<feature type="transmembrane region" description="Helical" evidence="1">
    <location>
        <begin position="181"/>
        <end position="201"/>
    </location>
</feature>
<protein>
    <submittedName>
        <fullName evidence="2">Uncharacterized protein</fullName>
    </submittedName>
</protein>
<feature type="transmembrane region" description="Helical" evidence="1">
    <location>
        <begin position="151"/>
        <end position="169"/>
    </location>
</feature>
<keyword evidence="1" id="KW-0472">Membrane</keyword>
<gene>
    <name evidence="2" type="ORF">CI610_02185</name>
</gene>
<feature type="transmembrane region" description="Helical" evidence="1">
    <location>
        <begin position="121"/>
        <end position="139"/>
    </location>
</feature>
<dbReference type="EMBL" id="NSIT01000120">
    <property type="protein sequence ID" value="PJE78867.1"/>
    <property type="molecule type" value="Genomic_DNA"/>
</dbReference>
<comment type="caution">
    <text evidence="2">The sequence shown here is derived from an EMBL/GenBank/DDBJ whole genome shotgun (WGS) entry which is preliminary data.</text>
</comment>
<dbReference type="AlphaFoldDB" id="A0A2H9T6L1"/>
<evidence type="ECO:0000256" key="1">
    <source>
        <dbReference type="SAM" id="Phobius"/>
    </source>
</evidence>
<keyword evidence="1" id="KW-0812">Transmembrane</keyword>
<evidence type="ECO:0000313" key="2">
    <source>
        <dbReference type="EMBL" id="PJE78867.1"/>
    </source>
</evidence>
<feature type="transmembrane region" description="Helical" evidence="1">
    <location>
        <begin position="38"/>
        <end position="58"/>
    </location>
</feature>
<accession>A0A2H9T6L1</accession>
<sequence length="204" mass="22751">MINSLAISDIVLAFASLFAVFLMAQVKQFPALYKTSSIAAFTGFLLMGLASVVGSLHYGISPIWTPYHKILTELAMLLSPPLVAIALSLILCADSWTKRRWFFLIAAIIAFYSISRHFDAGELYCNIQLSILLLFITVQMIRAKIEPMPHVILWSSIIIYFLGGIVIGNEGTLMGYLRLEMFRYIMGLGNLLLGTAMFMVLTKK</sequence>
<keyword evidence="1" id="KW-1133">Transmembrane helix</keyword>
<proteinExistence type="predicted"/>
<organism evidence="2">
    <name type="scientific">invertebrate metagenome</name>
    <dbReference type="NCBI Taxonomy" id="1711999"/>
    <lineage>
        <taxon>unclassified sequences</taxon>
        <taxon>metagenomes</taxon>
        <taxon>organismal metagenomes</taxon>
    </lineage>
</organism>
<reference evidence="2" key="1">
    <citation type="journal article" date="2017" name="Appl. Environ. Microbiol.">
        <title>Molecular characterization of an Endozoicomonas-like organism causing infection in king scallop Pecten maximus L.</title>
        <authorList>
            <person name="Cano I."/>
            <person name="van Aerle R."/>
            <person name="Ross S."/>
            <person name="Verner-Jeffreys D.W."/>
            <person name="Paley R.K."/>
            <person name="Rimmer G."/>
            <person name="Ryder D."/>
            <person name="Hooper P."/>
            <person name="Stone D."/>
            <person name="Feist S.W."/>
        </authorList>
    </citation>
    <scope>NUCLEOTIDE SEQUENCE</scope>
</reference>
<feature type="transmembrane region" description="Helical" evidence="1">
    <location>
        <begin position="100"/>
        <end position="115"/>
    </location>
</feature>
<feature type="transmembrane region" description="Helical" evidence="1">
    <location>
        <begin position="70"/>
        <end position="93"/>
    </location>
</feature>
<name>A0A2H9T6L1_9ZZZZ</name>
<feature type="transmembrane region" description="Helical" evidence="1">
    <location>
        <begin position="6"/>
        <end position="26"/>
    </location>
</feature>